<protein>
    <recommendedName>
        <fullName evidence="1">LPS-assembly protein LptD</fullName>
    </recommendedName>
</protein>
<reference evidence="4 5" key="1">
    <citation type="journal article" date="2012" name="J. Bacteriol.">
        <title>Genome Sequence of Nitratireductor aquibiodomus Strain RA22.</title>
        <authorList>
            <person name="Singh A."/>
            <person name="Jangir P.K."/>
            <person name="Kumari C."/>
            <person name="Sharma R."/>
        </authorList>
    </citation>
    <scope>NUCLEOTIDE SEQUENCE [LARGE SCALE GENOMIC DNA]</scope>
    <source>
        <strain evidence="4 5">RA22</strain>
    </source>
</reference>
<comment type="caution">
    <text evidence="1">Lacks conserved residue(s) required for the propagation of feature annotation.</text>
</comment>
<feature type="domain" description="LPS-assembly protein LptD central" evidence="3">
    <location>
        <begin position="208"/>
        <end position="276"/>
    </location>
</feature>
<comment type="caution">
    <text evidence="4">The sequence shown here is derived from an EMBL/GenBank/DDBJ whole genome shotgun (WGS) entry which is preliminary data.</text>
</comment>
<evidence type="ECO:0000313" key="5">
    <source>
        <dbReference type="Proteomes" id="UP000004622"/>
    </source>
</evidence>
<sequence length="798" mass="88148">MGVAANRAGMSARLAHLMGATALATLCTYTLLPQAPALAQTGGLDVADLPQDAQMLLTADNLIYDNDLNTITAAGGVQIEYAGNSLVADRVVYDRRTSRVVARGRVQIVEEDGNKIFADEIDVTDDFRDGFVNALRIETVDKTYFAAESAERSGGRLTTFNNGVYTACEPCREKPGKPPIWQIKAQKIIWNGESKTVRFEGSRFEFFGMPIAYLPFFEVADPTVKRKSGFLIPGASYKKEMGVGVSVPYYFAFSPTYDLTVTGTYYTRQGFLGEAEWRQRFDNGQYSIKIAGIKQQEPEAWGANSVNGSETGRGMIGSKGQFRINPRWTFGWDILAQTDKNFSRTYGIDGFSDTVQTSQLYLTGLDDRNFFDLRAYHFDIQEDVLDTSPNARNDKQPWVLPSFDYSYTPDEAVAGGELNFDVNVQNVYRDSLSGRTVSGMPTHYERIDGVEGLASRMTAEAEWKRSFVSAGGLVVTPILQARGDAIYTDYDATTVNGVTSFELNGTAVGSDVRSSYYRYMATAGLEARWPILFSTSSASHVLEPMAQVFLRPDAPYQDRLGIPNEDAQSLVFDATTLFERDKFSGYDRIEGGTRANVGIRYSGSFANGWTTQGLFGQSYHLAGANPYAQTDLVHAGAYSGLETDVSDFVGMIGIASPNGFAFSAGARFDEKTFDIRRTDLKTAATFGQLTTSLQYAYIEAQPLYGFEDDRQEVTGVAKVRFDENWSGFASGTYDVESQTLVKNDYGFSYGDECFIYSMTYSRSKNRDTQEVSQSFGFRISLRTIGDFGTSSGDMNTSF</sequence>
<comment type="similarity">
    <text evidence="1">Belongs to the LptD family.</text>
</comment>
<dbReference type="GO" id="GO:0043165">
    <property type="term" value="P:Gram-negative-bacterium-type cell outer membrane assembly"/>
    <property type="evidence" value="ECO:0007669"/>
    <property type="project" value="UniProtKB-UniRule"/>
</dbReference>
<dbReference type="AlphaFoldDB" id="I5C3D1"/>
<dbReference type="InterPro" id="IPR007543">
    <property type="entry name" value="LptD_C"/>
</dbReference>
<accession>I5C3D1</accession>
<dbReference type="Proteomes" id="UP000004622">
    <property type="component" value="Unassembled WGS sequence"/>
</dbReference>
<proteinExistence type="inferred from homology"/>
<dbReference type="HAMAP" id="MF_01411">
    <property type="entry name" value="LPS_assembly_LptD"/>
    <property type="match status" value="1"/>
</dbReference>
<dbReference type="EMBL" id="AJXZ01000012">
    <property type="protein sequence ID" value="EIM76333.1"/>
    <property type="molecule type" value="Genomic_DNA"/>
</dbReference>
<keyword evidence="1" id="KW-0998">Cell outer membrane</keyword>
<dbReference type="PANTHER" id="PTHR30189">
    <property type="entry name" value="LPS-ASSEMBLY PROTEIN"/>
    <property type="match status" value="1"/>
</dbReference>
<dbReference type="PANTHER" id="PTHR30189:SF1">
    <property type="entry name" value="LPS-ASSEMBLY PROTEIN LPTD"/>
    <property type="match status" value="1"/>
</dbReference>
<evidence type="ECO:0000259" key="2">
    <source>
        <dbReference type="Pfam" id="PF04453"/>
    </source>
</evidence>
<dbReference type="GO" id="GO:0009279">
    <property type="term" value="C:cell outer membrane"/>
    <property type="evidence" value="ECO:0007669"/>
    <property type="project" value="UniProtKB-SubCell"/>
</dbReference>
<keyword evidence="1" id="KW-0732">Signal</keyword>
<dbReference type="Pfam" id="PF19838">
    <property type="entry name" value="LptD_2"/>
    <property type="match status" value="1"/>
</dbReference>
<evidence type="ECO:0000313" key="4">
    <source>
        <dbReference type="EMBL" id="EIM76333.1"/>
    </source>
</evidence>
<evidence type="ECO:0000256" key="1">
    <source>
        <dbReference type="HAMAP-Rule" id="MF_01411"/>
    </source>
</evidence>
<dbReference type="STRING" id="204799.GCA_001696575_04111"/>
<comment type="subunit">
    <text evidence="1">Component of the lipopolysaccharide transport and assembly complex.</text>
</comment>
<comment type="function">
    <text evidence="1">Involved in the assembly of lipopolysaccharide (LPS) at the surface of the outer membrane.</text>
</comment>
<dbReference type="Pfam" id="PF04453">
    <property type="entry name" value="LptD"/>
    <property type="match status" value="1"/>
</dbReference>
<dbReference type="GO" id="GO:1990351">
    <property type="term" value="C:transporter complex"/>
    <property type="evidence" value="ECO:0007669"/>
    <property type="project" value="TreeGrafter"/>
</dbReference>
<dbReference type="GO" id="GO:0015920">
    <property type="term" value="P:lipopolysaccharide transport"/>
    <property type="evidence" value="ECO:0007669"/>
    <property type="project" value="InterPro"/>
</dbReference>
<keyword evidence="1" id="KW-0472">Membrane</keyword>
<organism evidence="4 5">
    <name type="scientific">Nitratireductor aquibiodomus RA22</name>
    <dbReference type="NCBI Taxonomy" id="1189611"/>
    <lineage>
        <taxon>Bacteria</taxon>
        <taxon>Pseudomonadati</taxon>
        <taxon>Pseudomonadota</taxon>
        <taxon>Alphaproteobacteria</taxon>
        <taxon>Hyphomicrobiales</taxon>
        <taxon>Phyllobacteriaceae</taxon>
        <taxon>Nitratireductor</taxon>
    </lineage>
</organism>
<dbReference type="Gene3D" id="2.60.450.10">
    <property type="entry name" value="Lipopolysaccharide (LPS) transport protein A like domain"/>
    <property type="match status" value="1"/>
</dbReference>
<dbReference type="InterPro" id="IPR045659">
    <property type="entry name" value="LptD_2"/>
</dbReference>
<feature type="domain" description="LptD C-terminal" evidence="2">
    <location>
        <begin position="313"/>
        <end position="709"/>
    </location>
</feature>
<name>I5C3D1_9HYPH</name>
<dbReference type="InterPro" id="IPR050218">
    <property type="entry name" value="LptD"/>
</dbReference>
<evidence type="ECO:0000259" key="3">
    <source>
        <dbReference type="Pfam" id="PF19838"/>
    </source>
</evidence>
<comment type="subcellular location">
    <subcellularLocation>
        <location evidence="1">Cell outer membrane</location>
    </subcellularLocation>
</comment>
<gene>
    <name evidence="1" type="primary">lptD</name>
    <name evidence="4" type="ORF">A33O_05660</name>
</gene>
<dbReference type="InterPro" id="IPR020889">
    <property type="entry name" value="LipoPS_assembly_LptD"/>
</dbReference>
<dbReference type="PATRIC" id="fig|1189611.3.peg.1157"/>